<dbReference type="InterPro" id="IPR011009">
    <property type="entry name" value="Kinase-like_dom_sf"/>
</dbReference>
<dbReference type="PANTHER" id="PTHR11668:SF194">
    <property type="entry name" value="SERINE_THREONINE-PROTEIN PHOSPHATASE-RELATED"/>
    <property type="match status" value="1"/>
</dbReference>
<comment type="catalytic activity">
    <reaction evidence="1">
        <text>O-phospho-L-threonyl-[protein] + H2O = L-threonyl-[protein] + phosphate</text>
        <dbReference type="Rhea" id="RHEA:47004"/>
        <dbReference type="Rhea" id="RHEA-COMP:11060"/>
        <dbReference type="Rhea" id="RHEA-COMP:11605"/>
        <dbReference type="ChEBI" id="CHEBI:15377"/>
        <dbReference type="ChEBI" id="CHEBI:30013"/>
        <dbReference type="ChEBI" id="CHEBI:43474"/>
        <dbReference type="ChEBI" id="CHEBI:61977"/>
        <dbReference type="EC" id="3.1.3.16"/>
    </reaction>
</comment>
<dbReference type="SUPFAM" id="SSF56300">
    <property type="entry name" value="Metallo-dependent phosphatases"/>
    <property type="match status" value="1"/>
</dbReference>
<dbReference type="Pfam" id="PF00069">
    <property type="entry name" value="Pkinase"/>
    <property type="match status" value="1"/>
</dbReference>
<dbReference type="InterPro" id="IPR000719">
    <property type="entry name" value="Prot_kinase_dom"/>
</dbReference>
<dbReference type="GO" id="GO:0004722">
    <property type="term" value="F:protein serine/threonine phosphatase activity"/>
    <property type="evidence" value="ECO:0007669"/>
    <property type="project" value="UniProtKB-EC"/>
</dbReference>
<feature type="compositionally biased region" description="Basic and acidic residues" evidence="2">
    <location>
        <begin position="344"/>
        <end position="396"/>
    </location>
</feature>
<sequence length="773" mass="88088">MAASVTAETLDKMIAVLEEMGTKKEIQMNQKITLEEILALMSTAGLIMMEEGSLVEVEVPIKVVGDIHGQYEDMHKLFGIIGKVPEVKMIFLGDYIDRGPQSIETIIYLLCLKVKYRDRIFLLRGNHETPAVNRIYGFYNECALKYGVGLWWDFQSFFNRMPMAGLISKRVLCMHGGLSPHLTSLEQIRQIKRPCEPLDRGLLIDLVWSDPTNKGDGWFYSPRGLSYSFGKGALLAACKLLKIDLVIRAHQVVQDGYELMVGEKLITIFSAPNYAGQFNNAGAVVCIDDDLQVTFQQLRVPPGPTCVRSCPEVACAPGQALTLPQIKQVASTSQAKTVVSSASEMKEGEKDQKEENKKEEEREGKKENGSKDTEKKDEEKKNEDEKGKRNEEKSTEKPMSAVHAVRQIAEEFGNRETNQVELIMEDLHLFSNGIFSNVYKGLLKKPQHRLIAVKKSWSNQSTEVQILMMLNRMHHKNIIQLLYRFSQSYPDQKICTALVFEFFPMNLYEVRERYGPLSILDVKLYIWQLFRGQAHLEKNNVCHRDIKPQNLLVDHKNGMLKISDFGSSKIIDDKTTSYHYHVTRYYRAPELILGSIRYRCEIGYVFIVFLRPPVFSLLDAYRWSCGCVFGELLKNHVLFPGQTTNQQLQLVINILGYPSPRDIAAMRVTTEVLQSKDFRDDTMKKPNPGGFKMLVKRADHNALNLLAKVLVYDPINRLSGPRFLENSYFSELFDPRTRRNGQRIKILSKKDFECAIAGDEILTGSTTTDTSEM</sequence>
<dbReference type="PANTHER" id="PTHR11668">
    <property type="entry name" value="SERINE/THREONINE PROTEIN PHOSPHATASE"/>
    <property type="match status" value="1"/>
</dbReference>
<dbReference type="WBParaSite" id="maker-PairedContig_53-snap-gene-3.21-mRNA-1">
    <property type="protein sequence ID" value="maker-PairedContig_53-snap-gene-3.21-mRNA-1"/>
    <property type="gene ID" value="maker-PairedContig_53-snap-gene-3.21"/>
</dbReference>
<dbReference type="Pfam" id="PF00149">
    <property type="entry name" value="Metallophos"/>
    <property type="match status" value="1"/>
</dbReference>
<dbReference type="SUPFAM" id="SSF56112">
    <property type="entry name" value="Protein kinase-like (PK-like)"/>
    <property type="match status" value="1"/>
</dbReference>
<proteinExistence type="inferred from homology"/>
<feature type="domain" description="Protein kinase" evidence="3">
    <location>
        <begin position="424"/>
        <end position="729"/>
    </location>
</feature>
<reference evidence="4" key="1">
    <citation type="submission" date="2016-11" db="UniProtKB">
        <authorList>
            <consortium name="WormBaseParasite"/>
        </authorList>
    </citation>
    <scope>IDENTIFICATION</scope>
    <source>
        <strain evidence="4">pt0022</strain>
    </source>
</reference>
<dbReference type="GO" id="GO:0005524">
    <property type="term" value="F:ATP binding"/>
    <property type="evidence" value="ECO:0007669"/>
    <property type="project" value="InterPro"/>
</dbReference>
<dbReference type="EC" id="3.1.3.16" evidence="1"/>
<dbReference type="PROSITE" id="PS00125">
    <property type="entry name" value="SER_THR_PHOSPHATASE"/>
    <property type="match status" value="1"/>
</dbReference>
<accession>A0A1I8EVS1</accession>
<organism evidence="4">
    <name type="scientific">Wuchereria bancrofti</name>
    <dbReference type="NCBI Taxonomy" id="6293"/>
    <lineage>
        <taxon>Eukaryota</taxon>
        <taxon>Metazoa</taxon>
        <taxon>Ecdysozoa</taxon>
        <taxon>Nematoda</taxon>
        <taxon>Chromadorea</taxon>
        <taxon>Rhabditida</taxon>
        <taxon>Spirurina</taxon>
        <taxon>Spiruromorpha</taxon>
        <taxon>Filarioidea</taxon>
        <taxon>Onchocercidae</taxon>
        <taxon>Wuchereria</taxon>
    </lineage>
</organism>
<dbReference type="PROSITE" id="PS00108">
    <property type="entry name" value="PROTEIN_KINASE_ST"/>
    <property type="match status" value="1"/>
</dbReference>
<keyword evidence="1" id="KW-0378">Hydrolase</keyword>
<dbReference type="InterPro" id="IPR029052">
    <property type="entry name" value="Metallo-depent_PP-like"/>
</dbReference>
<name>A0A1I8EVS1_WUCBA</name>
<dbReference type="PRINTS" id="PR00114">
    <property type="entry name" value="STPHPHTASE"/>
</dbReference>
<dbReference type="Gene3D" id="3.60.21.10">
    <property type="match status" value="1"/>
</dbReference>
<comment type="similarity">
    <text evidence="1">Belongs to the PPP phosphatase family.</text>
</comment>
<evidence type="ECO:0000256" key="1">
    <source>
        <dbReference type="RuleBase" id="RU004273"/>
    </source>
</evidence>
<evidence type="ECO:0000259" key="3">
    <source>
        <dbReference type="PROSITE" id="PS50011"/>
    </source>
</evidence>
<dbReference type="InterPro" id="IPR006186">
    <property type="entry name" value="Ser/Thr-sp_prot-phosphatase"/>
</dbReference>
<dbReference type="STRING" id="6293.A0A1I8EVS1"/>
<dbReference type="PROSITE" id="PS50011">
    <property type="entry name" value="PROTEIN_KINASE_DOM"/>
    <property type="match status" value="1"/>
</dbReference>
<dbReference type="InterPro" id="IPR008271">
    <property type="entry name" value="Ser/Thr_kinase_AS"/>
</dbReference>
<dbReference type="GO" id="GO:0004672">
    <property type="term" value="F:protein kinase activity"/>
    <property type="evidence" value="ECO:0007669"/>
    <property type="project" value="InterPro"/>
</dbReference>
<dbReference type="InterPro" id="IPR004843">
    <property type="entry name" value="Calcineurin-like_PHP"/>
</dbReference>
<dbReference type="GO" id="GO:0005634">
    <property type="term" value="C:nucleus"/>
    <property type="evidence" value="ECO:0007669"/>
    <property type="project" value="TreeGrafter"/>
</dbReference>
<feature type="region of interest" description="Disordered" evidence="2">
    <location>
        <begin position="338"/>
        <end position="402"/>
    </location>
</feature>
<dbReference type="GO" id="GO:0005737">
    <property type="term" value="C:cytoplasm"/>
    <property type="evidence" value="ECO:0007669"/>
    <property type="project" value="TreeGrafter"/>
</dbReference>
<dbReference type="Gene3D" id="3.30.200.20">
    <property type="entry name" value="Phosphorylase Kinase, domain 1"/>
    <property type="match status" value="1"/>
</dbReference>
<dbReference type="InterPro" id="IPR050341">
    <property type="entry name" value="PP1_catalytic_subunit"/>
</dbReference>
<dbReference type="SMART" id="SM00220">
    <property type="entry name" value="S_TKc"/>
    <property type="match status" value="1"/>
</dbReference>
<dbReference type="AlphaFoldDB" id="A0A1I8EVS1"/>
<evidence type="ECO:0000313" key="4">
    <source>
        <dbReference type="WBParaSite" id="maker-PairedContig_53-snap-gene-3.21-mRNA-1"/>
    </source>
</evidence>
<dbReference type="Gene3D" id="1.10.510.10">
    <property type="entry name" value="Transferase(Phosphotransferase) domain 1"/>
    <property type="match status" value="1"/>
</dbReference>
<evidence type="ECO:0000256" key="2">
    <source>
        <dbReference type="SAM" id="MobiDB-lite"/>
    </source>
</evidence>
<protein>
    <recommendedName>
        <fullName evidence="1">Serine/threonine-protein phosphatase</fullName>
        <ecNumber evidence="1">3.1.3.16</ecNumber>
    </recommendedName>
</protein>
<dbReference type="SMART" id="SM00156">
    <property type="entry name" value="PP2Ac"/>
    <property type="match status" value="1"/>
</dbReference>